<feature type="region of interest" description="Disordered" evidence="1">
    <location>
        <begin position="1"/>
        <end position="72"/>
    </location>
</feature>
<dbReference type="PANTHER" id="PTHR46689">
    <property type="entry name" value="MEMBRANE PROTEIN, PUTATIVE-RELATED"/>
    <property type="match status" value="1"/>
</dbReference>
<keyword evidence="5" id="KW-1185">Reference proteome</keyword>
<dbReference type="InterPro" id="IPR029052">
    <property type="entry name" value="Metallo-depent_PP-like"/>
</dbReference>
<dbReference type="CDD" id="cd07389">
    <property type="entry name" value="MPP_PhoD"/>
    <property type="match status" value="1"/>
</dbReference>
<dbReference type="Proteomes" id="UP000663828">
    <property type="component" value="Unassembled WGS sequence"/>
</dbReference>
<evidence type="ECO:0000313" key="3">
    <source>
        <dbReference type="EMBL" id="CAF0795123.1"/>
    </source>
</evidence>
<dbReference type="EMBL" id="CAJNOJ010000012">
    <property type="protein sequence ID" value="CAF0795123.1"/>
    <property type="molecule type" value="Genomic_DNA"/>
</dbReference>
<proteinExistence type="predicted"/>
<dbReference type="Gene3D" id="3.60.21.70">
    <property type="entry name" value="PhoD-like phosphatase"/>
    <property type="match status" value="1"/>
</dbReference>
<dbReference type="InterPro" id="IPR043904">
    <property type="entry name" value="PhoD_2-like"/>
</dbReference>
<evidence type="ECO:0000313" key="6">
    <source>
        <dbReference type="Proteomes" id="UP000663852"/>
    </source>
</evidence>
<dbReference type="OrthoDB" id="2419400at2759"/>
<evidence type="ECO:0000313" key="5">
    <source>
        <dbReference type="Proteomes" id="UP000663828"/>
    </source>
</evidence>
<gene>
    <name evidence="3" type="ORF">EDS130_LOCUS4550</name>
    <name evidence="4" type="ORF">XAT740_LOCUS41072</name>
</gene>
<comment type="caution">
    <text evidence="3">The sequence shown here is derived from an EMBL/GenBank/DDBJ whole genome shotgun (WGS) entry which is preliminary data.</text>
</comment>
<feature type="compositionally biased region" description="Low complexity" evidence="1">
    <location>
        <begin position="20"/>
        <end position="36"/>
    </location>
</feature>
<evidence type="ECO:0000256" key="1">
    <source>
        <dbReference type="SAM" id="MobiDB-lite"/>
    </source>
</evidence>
<accession>A0A813SCH1</accession>
<evidence type="ECO:0000313" key="4">
    <source>
        <dbReference type="EMBL" id="CAF1525437.1"/>
    </source>
</evidence>
<feature type="domain" description="PhoD-like phosphatase" evidence="2">
    <location>
        <begin position="431"/>
        <end position="581"/>
    </location>
</feature>
<feature type="domain" description="PhoD-like phosphatase" evidence="2">
    <location>
        <begin position="169"/>
        <end position="418"/>
    </location>
</feature>
<dbReference type="EMBL" id="CAJNOR010004755">
    <property type="protein sequence ID" value="CAF1525437.1"/>
    <property type="molecule type" value="Genomic_DNA"/>
</dbReference>
<name>A0A813SCH1_ADIRI</name>
<dbReference type="InterPro" id="IPR018946">
    <property type="entry name" value="PhoD-like_MPP"/>
</dbReference>
<dbReference type="InterPro" id="IPR038607">
    <property type="entry name" value="PhoD-like_sf"/>
</dbReference>
<reference evidence="3" key="1">
    <citation type="submission" date="2021-02" db="EMBL/GenBank/DDBJ databases">
        <authorList>
            <person name="Nowell W R."/>
        </authorList>
    </citation>
    <scope>NUCLEOTIDE SEQUENCE</scope>
</reference>
<dbReference type="SUPFAM" id="SSF56300">
    <property type="entry name" value="Metallo-dependent phosphatases"/>
    <property type="match status" value="1"/>
</dbReference>
<dbReference type="GO" id="GO:0016020">
    <property type="term" value="C:membrane"/>
    <property type="evidence" value="ECO:0007669"/>
    <property type="project" value="TreeGrafter"/>
</dbReference>
<protein>
    <recommendedName>
        <fullName evidence="2">PhoD-like phosphatase domain-containing protein</fullName>
    </recommendedName>
</protein>
<dbReference type="Pfam" id="PF19050">
    <property type="entry name" value="PhoD_2"/>
    <property type="match status" value="2"/>
</dbReference>
<evidence type="ECO:0000259" key="2">
    <source>
        <dbReference type="Pfam" id="PF19050"/>
    </source>
</evidence>
<feature type="region of interest" description="Disordered" evidence="1">
    <location>
        <begin position="605"/>
        <end position="633"/>
    </location>
</feature>
<dbReference type="PANTHER" id="PTHR46689:SF2">
    <property type="entry name" value="WW DOMAIN PROTEIN (AFU_ORTHOLOGUE AFUA_6G06520)"/>
    <property type="match status" value="1"/>
</dbReference>
<sequence length="672" mass="78166">MADNEHGEYEMATPTEKYRNLNANDPNPVNPNPQSNTDCPPPRQHTTKIKAMPPPSNTNAKTPSISRPPRKPGPALGPYYHFISTDLNRMLWLGSALIFREISYDRPQIEFTSEAKLDFNWEVLYDNIFNMRAYRVNISIELRNGDGDDRIGWKIDWSDRITEGAFHIARYNQKWRGGFFSCNGFDATVSEQAKSHLIFENVWEHLNSVHAQVSLHLLIWGGDQTYIDFIFEDVPFLKDWVDMEWDAKWTCDFRDDLREQVEEYHFNTYIENWERPEVKNALASIPSLMMWDDHDIFDGAGSYPPLLHDSPMMTGLFKTAQRMRLLFQHHTTVEKARDHGLFGYQGYNFLTFCGPNLAILGADARTERTAEVVQDERSWDMIFDRLDKQIQNISHLIILFPVPFSFLRLKVAETCFEHIKNLPNKCRQLPLVKQTNSIFGLPELYDDLLDEWTHDAHIDERNRALRHFQELAQKKRVRITFFSGDVHCCGISRFKTHSKTNPLSIYDPKLMYQVISSAIVNLPPPRTAIHIAHLVKTTWYPIENTKEELVDFFQRQPETGKRILHKKILPNRNWCYFEQCDDIDPAIYTTTETGCFGRCFTSKNRTTPETGPLSRSAESLARQHTNGPARADTGQVYSTTHTLKVRLWIESGRKHRPGREFVHYDLLIPNLI</sequence>
<dbReference type="Proteomes" id="UP000663852">
    <property type="component" value="Unassembled WGS sequence"/>
</dbReference>
<organism evidence="3 6">
    <name type="scientific">Adineta ricciae</name>
    <name type="common">Rotifer</name>
    <dbReference type="NCBI Taxonomy" id="249248"/>
    <lineage>
        <taxon>Eukaryota</taxon>
        <taxon>Metazoa</taxon>
        <taxon>Spiralia</taxon>
        <taxon>Gnathifera</taxon>
        <taxon>Rotifera</taxon>
        <taxon>Eurotatoria</taxon>
        <taxon>Bdelloidea</taxon>
        <taxon>Adinetida</taxon>
        <taxon>Adinetidae</taxon>
        <taxon>Adineta</taxon>
    </lineage>
</organism>
<dbReference type="AlphaFoldDB" id="A0A813SCH1"/>